<name>A0A0F7UHQ2_NEOCL</name>
<gene>
    <name evidence="1" type="ORF">BN1204_051725</name>
</gene>
<accession>A0A0F7UHQ2</accession>
<reference evidence="1" key="1">
    <citation type="journal article" date="2015" name="PLoS ONE">
        <title>Comprehensive Evaluation of Toxoplasma gondii VEG and Neospora caninum LIV Genomes with Tachyzoite Stage Transcriptome and Proteome Defines Novel Transcript Features.</title>
        <authorList>
            <person name="Ramaprasad A."/>
            <person name="Mourier T."/>
            <person name="Naeem R."/>
            <person name="Malas T.B."/>
            <person name="Moussa E."/>
            <person name="Panigrahi A."/>
            <person name="Vermont S.J."/>
            <person name="Otto T.D."/>
            <person name="Wastling J."/>
            <person name="Pain A."/>
        </authorList>
    </citation>
    <scope>NUCLEOTIDE SEQUENCE</scope>
    <source>
        <strain evidence="1">Liverpool</strain>
    </source>
</reference>
<sequence length="102" mass="11587">MGNLFRKPAIVEHPRIRNIGKYSADIGPVYVDRTGRVTCRIFSEENGEEEIRRTQRIVQGIGADFHIRGLEAGKKYRVVFNRPYLEGCRGGNDEVTFTTSTV</sequence>
<organism evidence="1">
    <name type="scientific">Neospora caninum (strain Liverpool)</name>
    <dbReference type="NCBI Taxonomy" id="572307"/>
    <lineage>
        <taxon>Eukaryota</taxon>
        <taxon>Sar</taxon>
        <taxon>Alveolata</taxon>
        <taxon>Apicomplexa</taxon>
        <taxon>Conoidasida</taxon>
        <taxon>Coccidia</taxon>
        <taxon>Eucoccidiorida</taxon>
        <taxon>Eimeriorina</taxon>
        <taxon>Sarcocystidae</taxon>
        <taxon>Neospora</taxon>
    </lineage>
</organism>
<proteinExistence type="predicted"/>
<protein>
    <submittedName>
        <fullName evidence="1">Uncharacterized protein</fullName>
    </submittedName>
</protein>
<evidence type="ECO:0000313" key="1">
    <source>
        <dbReference type="EMBL" id="CEL69463.1"/>
    </source>
</evidence>
<dbReference type="AlphaFoldDB" id="A0A0F7UHQ2"/>
<dbReference type="EMBL" id="LN714485">
    <property type="protein sequence ID" value="CEL69463.1"/>
    <property type="molecule type" value="Genomic_DNA"/>
</dbReference>